<feature type="domain" description="Fatty acid hydroxylase" evidence="5">
    <location>
        <begin position="159"/>
        <end position="293"/>
    </location>
</feature>
<dbReference type="GO" id="GO:0008610">
    <property type="term" value="P:lipid biosynthetic process"/>
    <property type="evidence" value="ECO:0007669"/>
    <property type="project" value="InterPro"/>
</dbReference>
<dbReference type="GO" id="GO:0016491">
    <property type="term" value="F:oxidoreductase activity"/>
    <property type="evidence" value="ECO:0007669"/>
    <property type="project" value="InterPro"/>
</dbReference>
<organism evidence="6 7">
    <name type="scientific">Ophiocordyceps australis</name>
    <dbReference type="NCBI Taxonomy" id="1399860"/>
    <lineage>
        <taxon>Eukaryota</taxon>
        <taxon>Fungi</taxon>
        <taxon>Dikarya</taxon>
        <taxon>Ascomycota</taxon>
        <taxon>Pezizomycotina</taxon>
        <taxon>Sordariomycetes</taxon>
        <taxon>Hypocreomycetidae</taxon>
        <taxon>Hypocreales</taxon>
        <taxon>Ophiocordycipitaceae</taxon>
        <taxon>Ophiocordyceps</taxon>
    </lineage>
</organism>
<sequence length="326" mass="36797">MADKQPVAPGPCPRPPLIPGISDQALSLVVPVATHWLTSAFYEVIQQFGFFEKYRIHSSREEDEKNIVGRLECLRGVLTVQILQTALGVVIGALSEVEVTGAQDADLLAWEGRVQDVGKVIHTLVSACGLDVQLLCQAQVQRLVSKVIYHGLIPALRFYVALWLADTWVFFIHRAEHCNTWIYKKFHAHHHELHVPYSWGGIYDHPLENLFLSVGAFALAVIGTGMTLRESIFFSAFSSIKTCTDHGGYRFPWNPIDVLTTVDADYHDKHHQRWGLKTNFALHFQFWDRLLGTDFSDTQAAARLYARDRKAAEMGADNKTRKMKVS</sequence>
<gene>
    <name evidence="6" type="ORF">CDD81_2580</name>
</gene>
<dbReference type="Pfam" id="PF04116">
    <property type="entry name" value="FA_hydroxylase"/>
    <property type="match status" value="1"/>
</dbReference>
<dbReference type="Proteomes" id="UP000226192">
    <property type="component" value="Unassembled WGS sequence"/>
</dbReference>
<dbReference type="OrthoDB" id="408954at2759"/>
<keyword evidence="4" id="KW-0472">Membrane</keyword>
<dbReference type="GO" id="GO:0016020">
    <property type="term" value="C:membrane"/>
    <property type="evidence" value="ECO:0007669"/>
    <property type="project" value="UniProtKB-SubCell"/>
</dbReference>
<proteinExistence type="predicted"/>
<evidence type="ECO:0000256" key="2">
    <source>
        <dbReference type="ARBA" id="ARBA00022692"/>
    </source>
</evidence>
<comment type="subcellular location">
    <subcellularLocation>
        <location evidence="1">Membrane</location>
    </subcellularLocation>
</comment>
<comment type="caution">
    <text evidence="6">The sequence shown here is derived from an EMBL/GenBank/DDBJ whole genome shotgun (WGS) entry which is preliminary data.</text>
</comment>
<evidence type="ECO:0000256" key="3">
    <source>
        <dbReference type="ARBA" id="ARBA00022989"/>
    </source>
</evidence>
<dbReference type="PANTHER" id="PTHR11863">
    <property type="entry name" value="STEROL DESATURASE"/>
    <property type="match status" value="1"/>
</dbReference>
<dbReference type="AlphaFoldDB" id="A0A2C5XWH8"/>
<dbReference type="InterPro" id="IPR006694">
    <property type="entry name" value="Fatty_acid_hydroxylase"/>
</dbReference>
<evidence type="ECO:0000313" key="6">
    <source>
        <dbReference type="EMBL" id="PHH59776.1"/>
    </source>
</evidence>
<accession>A0A2C5XWH8</accession>
<dbReference type="GO" id="GO:0005506">
    <property type="term" value="F:iron ion binding"/>
    <property type="evidence" value="ECO:0007669"/>
    <property type="project" value="InterPro"/>
</dbReference>
<evidence type="ECO:0000259" key="5">
    <source>
        <dbReference type="Pfam" id="PF04116"/>
    </source>
</evidence>
<keyword evidence="2" id="KW-0812">Transmembrane</keyword>
<dbReference type="InterPro" id="IPR050307">
    <property type="entry name" value="Sterol_Desaturase_Related"/>
</dbReference>
<evidence type="ECO:0000256" key="4">
    <source>
        <dbReference type="ARBA" id="ARBA00023136"/>
    </source>
</evidence>
<evidence type="ECO:0000256" key="1">
    <source>
        <dbReference type="ARBA" id="ARBA00004370"/>
    </source>
</evidence>
<evidence type="ECO:0000313" key="7">
    <source>
        <dbReference type="Proteomes" id="UP000226192"/>
    </source>
</evidence>
<protein>
    <recommendedName>
        <fullName evidence="5">Fatty acid hydroxylase domain-containing protein</fullName>
    </recommendedName>
</protein>
<keyword evidence="3" id="KW-1133">Transmembrane helix</keyword>
<dbReference type="EMBL" id="NJET01000182">
    <property type="protein sequence ID" value="PHH59776.1"/>
    <property type="molecule type" value="Genomic_DNA"/>
</dbReference>
<keyword evidence="7" id="KW-1185">Reference proteome</keyword>
<dbReference type="STRING" id="1399860.A0A2C5XWH8"/>
<name>A0A2C5XWH8_9HYPO</name>
<reference evidence="6 7" key="1">
    <citation type="submission" date="2017-06" db="EMBL/GenBank/DDBJ databases">
        <title>Ant-infecting Ophiocordyceps genomes reveal a high diversity of potential behavioral manipulation genes and a possible major role for enterotoxins.</title>
        <authorList>
            <person name="De Bekker C."/>
            <person name="Evans H.C."/>
            <person name="Brachmann A."/>
            <person name="Hughes D.P."/>
        </authorList>
    </citation>
    <scope>NUCLEOTIDE SEQUENCE [LARGE SCALE GENOMIC DNA]</scope>
    <source>
        <strain evidence="6 7">Map64</strain>
    </source>
</reference>